<keyword evidence="3" id="KW-1185">Reference proteome</keyword>
<dbReference type="Proteomes" id="UP000749646">
    <property type="component" value="Unassembled WGS sequence"/>
</dbReference>
<dbReference type="EMBL" id="JAAAHW010006547">
    <property type="protein sequence ID" value="KAF9958725.1"/>
    <property type="molecule type" value="Genomic_DNA"/>
</dbReference>
<dbReference type="PROSITE" id="PS51257">
    <property type="entry name" value="PROKAR_LIPOPROTEIN"/>
    <property type="match status" value="1"/>
</dbReference>
<comment type="caution">
    <text evidence="2">The sequence shown here is derived from an EMBL/GenBank/DDBJ whole genome shotgun (WGS) entry which is preliminary data.</text>
</comment>
<dbReference type="OrthoDB" id="2445035at2759"/>
<proteinExistence type="predicted"/>
<feature type="signal peptide" evidence="1">
    <location>
        <begin position="1"/>
        <end position="18"/>
    </location>
</feature>
<protein>
    <submittedName>
        <fullName evidence="2">Uncharacterized protein</fullName>
    </submittedName>
</protein>
<organism evidence="2 3">
    <name type="scientific">Modicella reniformis</name>
    <dbReference type="NCBI Taxonomy" id="1440133"/>
    <lineage>
        <taxon>Eukaryota</taxon>
        <taxon>Fungi</taxon>
        <taxon>Fungi incertae sedis</taxon>
        <taxon>Mucoromycota</taxon>
        <taxon>Mortierellomycotina</taxon>
        <taxon>Mortierellomycetes</taxon>
        <taxon>Mortierellales</taxon>
        <taxon>Mortierellaceae</taxon>
        <taxon>Modicella</taxon>
    </lineage>
</organism>
<name>A0A9P6M117_9FUNG</name>
<evidence type="ECO:0000313" key="3">
    <source>
        <dbReference type="Proteomes" id="UP000749646"/>
    </source>
</evidence>
<dbReference type="AlphaFoldDB" id="A0A9P6M117"/>
<feature type="chain" id="PRO_5040118553" evidence="1">
    <location>
        <begin position="19"/>
        <end position="346"/>
    </location>
</feature>
<accession>A0A9P6M117</accession>
<sequence length="346" mass="37313">MKILTFSFSLAAVACVAAQVFDPMAPGADTSKNYAWGPEVNQGDLAFQAEEMSNAISELEFRAEFLSHLKNYSDSNAEATNCEGVKQITKDVIMAAKTPLDVISKFPVLGRMLDYVNGVIDNIPNLVDATQNPSNTSTSSIIAVGTVFIIPAAVLPAISFGPYETTFTPIINNLSNIKSTVDDLTKCSTGAQKIAAIEQDYCYDLANMYRVVVTEATKISPALNLQTDASEDLKRLAAGSLSLLDLMNKSSVASTNEALLTSRPIFAADVLDQFRIELLRVGNTDEIRNYAQVALGTVVGLSNALEACLRIAADPIGATNELNDELFAQEVYDEEGEDEDEEEIIV</sequence>
<keyword evidence="1" id="KW-0732">Signal</keyword>
<evidence type="ECO:0000256" key="1">
    <source>
        <dbReference type="SAM" id="SignalP"/>
    </source>
</evidence>
<evidence type="ECO:0000313" key="2">
    <source>
        <dbReference type="EMBL" id="KAF9958725.1"/>
    </source>
</evidence>
<reference evidence="2" key="1">
    <citation type="journal article" date="2020" name="Fungal Divers.">
        <title>Resolving the Mortierellaceae phylogeny through synthesis of multi-gene phylogenetics and phylogenomics.</title>
        <authorList>
            <person name="Vandepol N."/>
            <person name="Liber J."/>
            <person name="Desiro A."/>
            <person name="Na H."/>
            <person name="Kennedy M."/>
            <person name="Barry K."/>
            <person name="Grigoriev I.V."/>
            <person name="Miller A.N."/>
            <person name="O'Donnell K."/>
            <person name="Stajich J.E."/>
            <person name="Bonito G."/>
        </authorList>
    </citation>
    <scope>NUCLEOTIDE SEQUENCE</scope>
    <source>
        <strain evidence="2">MES-2147</strain>
    </source>
</reference>
<gene>
    <name evidence="2" type="ORF">BGZ65_001224</name>
</gene>